<gene>
    <name evidence="2" type="ORF">MRS75_02810</name>
</gene>
<reference evidence="2" key="1">
    <citation type="submission" date="2022-03" db="EMBL/GenBank/DDBJ databases">
        <title>Fererhizobium litorale gen. nov., sp. nov., isolated from sandy sediments of the Sea of Japan seashore.</title>
        <authorList>
            <person name="Romanenko L."/>
            <person name="Kurilenko V."/>
            <person name="Otstavnykh N."/>
            <person name="Svetashev V."/>
            <person name="Tekutyeva L."/>
            <person name="Isaeva M."/>
            <person name="Mikhailov V."/>
        </authorList>
    </citation>
    <scope>NUCLEOTIDE SEQUENCE</scope>
    <source>
        <strain evidence="2">KMM 9576</strain>
    </source>
</reference>
<proteinExistence type="predicted"/>
<organism evidence="2 3">
    <name type="scientific">Ferirhizobium litorale</name>
    <dbReference type="NCBI Taxonomy" id="2927786"/>
    <lineage>
        <taxon>Bacteria</taxon>
        <taxon>Pseudomonadati</taxon>
        <taxon>Pseudomonadota</taxon>
        <taxon>Alphaproteobacteria</taxon>
        <taxon>Hyphomicrobiales</taxon>
        <taxon>Rhizobiaceae</taxon>
        <taxon>Ferirhizobium</taxon>
    </lineage>
</organism>
<dbReference type="EMBL" id="JALDYZ010000001">
    <property type="protein sequence ID" value="MDI7921011.1"/>
    <property type="molecule type" value="Genomic_DNA"/>
</dbReference>
<feature type="compositionally biased region" description="Low complexity" evidence="1">
    <location>
        <begin position="362"/>
        <end position="395"/>
    </location>
</feature>
<feature type="region of interest" description="Disordered" evidence="1">
    <location>
        <begin position="314"/>
        <end position="478"/>
    </location>
</feature>
<feature type="compositionally biased region" description="Low complexity" evidence="1">
    <location>
        <begin position="413"/>
        <end position="430"/>
    </location>
</feature>
<sequence length="478" mass="50441">MFETAFTLNLTQFARSLSLPERLQKTPFRNMSLEILRQRNTALDAFFYDIRNITADEAFYISDSLAAEGSIMIVPPTGKGQLVLCEEIDEFLMRGGRDVHVLAVAGMGGSALGAAAFARNVADAAGAPVAAVISGYGLADAMTEPLGCSFLFGWLSNLRHPLELLDELSGQPNFGIGRSVDPEAGYSSRDTRTVLALLGNSKLSFELVVGHSKGSSVLAEAFETLAEEDPARLKQLAKTAKVVTFGARIAMPKPVKDVTDVMGRWDWYGEINSRADIACDRDIPDAGHHTNTEIPGHLAVTRLLQEILAEKPLPAMPKEAAGTSKNGTILKMPEAAPGAGEPQDVASEHEPAKARTSEPDTESASPEAAGAEPAVEAASPVSAGVSEDPVTEAAPLPEPPAPKTNVVQPEPPAVAASPKVAVREPAVAEPVPKPRGKPQIKLSSTKKQDVAATPPEEAPQPSEPTSATKEGPPPRTTH</sequence>
<evidence type="ECO:0008006" key="4">
    <source>
        <dbReference type="Google" id="ProtNLM"/>
    </source>
</evidence>
<dbReference type="RefSeq" id="WP_311785167.1">
    <property type="nucleotide sequence ID" value="NZ_JALDYY010000001.1"/>
</dbReference>
<dbReference type="AlphaFoldDB" id="A0AAE3U071"/>
<evidence type="ECO:0000313" key="2">
    <source>
        <dbReference type="EMBL" id="MDI7921011.1"/>
    </source>
</evidence>
<protein>
    <recommendedName>
        <fullName evidence="4">Cell envelope biogenesis protein OmpA</fullName>
    </recommendedName>
</protein>
<evidence type="ECO:0000256" key="1">
    <source>
        <dbReference type="SAM" id="MobiDB-lite"/>
    </source>
</evidence>
<feature type="compositionally biased region" description="Basic and acidic residues" evidence="1">
    <location>
        <begin position="346"/>
        <end position="358"/>
    </location>
</feature>
<comment type="caution">
    <text evidence="2">The sequence shown here is derived from an EMBL/GenBank/DDBJ whole genome shotgun (WGS) entry which is preliminary data.</text>
</comment>
<accession>A0AAE3U071</accession>
<name>A0AAE3U071_9HYPH</name>
<dbReference type="Proteomes" id="UP001161580">
    <property type="component" value="Unassembled WGS sequence"/>
</dbReference>
<evidence type="ECO:0000313" key="3">
    <source>
        <dbReference type="Proteomes" id="UP001161580"/>
    </source>
</evidence>
<keyword evidence="3" id="KW-1185">Reference proteome</keyword>